<sequence length="271" mass="30607">MVGMVDYALHYQKLGFSVIPIDKTSKRAVVKFKDKTFSEEEVKRLWHEHPDANIALRTTDFFVIDIDVSESEDGFQSLEDWELSKYIPKTLTAKTPSGGRHIFLKKPKGVTISQDIRIKPGIDIKANNNNYILVAPSNSPKGRYSWNKDTDTIAEAPKEIVDILKSEQKHEPLVFSTNYQRNEFSSKTAKLFEQIVFGLGDKGGRNNALASFIGGLLTRKVDIDAVYLLAKIANHYTPESLSQSELDRTFESIVRKELDTKHGNTTTHSTD</sequence>
<proteinExistence type="predicted"/>
<dbReference type="SMART" id="SM00943">
    <property type="entry name" value="Prim-Pol"/>
    <property type="match status" value="1"/>
</dbReference>
<evidence type="ECO:0000259" key="1">
    <source>
        <dbReference type="SMART" id="SM00942"/>
    </source>
</evidence>
<reference evidence="4" key="1">
    <citation type="journal article" date="2018" name="Nat. Commun.">
        <title>Widespread anti-CRISPR proteins in virulent bacteriophages inhibit a range of Cas9 proteins.</title>
        <authorList>
            <person name="Hynes A.P."/>
            <person name="Rousseau G.M."/>
            <person name="Agudelo D."/>
            <person name="Goulet A."/>
            <person name="Amigues B."/>
            <person name="Loehr J."/>
            <person name="Romero D.A."/>
            <person name="Fremaux C."/>
            <person name="Horvath P."/>
            <person name="Doyon Y."/>
            <person name="Cambillau C."/>
            <person name="Moineau S."/>
        </authorList>
    </citation>
    <scope>NUCLEOTIDE SEQUENCE [LARGE SCALE GENOMIC DNA]</scope>
</reference>
<dbReference type="CDD" id="cd04859">
    <property type="entry name" value="Prim_Pol"/>
    <property type="match status" value="1"/>
</dbReference>
<evidence type="ECO:0000313" key="3">
    <source>
        <dbReference type="EMBL" id="AVO22685.1"/>
    </source>
</evidence>
<evidence type="ECO:0000313" key="4">
    <source>
        <dbReference type="Proteomes" id="UP000246231"/>
    </source>
</evidence>
<keyword evidence="4" id="KW-1185">Reference proteome</keyword>
<dbReference type="SMART" id="SM00942">
    <property type="entry name" value="PriCT_1"/>
    <property type="match status" value="1"/>
</dbReference>
<dbReference type="EMBL" id="MH000603">
    <property type="protein sequence ID" value="AVO22685.1"/>
    <property type="molecule type" value="Genomic_DNA"/>
</dbReference>
<dbReference type="InterPro" id="IPR014820">
    <property type="entry name" value="PriCT_1"/>
</dbReference>
<dbReference type="InterPro" id="IPR015330">
    <property type="entry name" value="DNA_primase/pol_bifunc_N"/>
</dbReference>
<evidence type="ECO:0000259" key="2">
    <source>
        <dbReference type="SMART" id="SM00943"/>
    </source>
</evidence>
<protein>
    <submittedName>
        <fullName evidence="3">DNA primase</fullName>
    </submittedName>
</protein>
<dbReference type="Pfam" id="PF09250">
    <property type="entry name" value="Prim-Pol"/>
    <property type="match status" value="1"/>
</dbReference>
<organism evidence="3 4">
    <name type="scientific">Streptococcus phage D1024</name>
    <dbReference type="NCBI Taxonomy" id="2108109"/>
    <lineage>
        <taxon>Viruses</taxon>
        <taxon>Duplodnaviria</taxon>
        <taxon>Heunggongvirae</taxon>
        <taxon>Uroviricota</taxon>
        <taxon>Caudoviricetes</taxon>
        <taxon>Aliceevansviridae</taxon>
        <taxon>Moineauvirus</taxon>
        <taxon>Moineauvirus D1024</taxon>
    </lineage>
</organism>
<feature type="domain" description="Primase C-terminal 1" evidence="1">
    <location>
        <begin position="194"/>
        <end position="259"/>
    </location>
</feature>
<gene>
    <name evidence="3" type="ORF">D1024_040</name>
</gene>
<feature type="domain" description="DNA primase/polymerase bifunctional N-terminal" evidence="2">
    <location>
        <begin position="8"/>
        <end position="160"/>
    </location>
</feature>
<accession>A0A2U7VJZ2</accession>
<dbReference type="Proteomes" id="UP000246231">
    <property type="component" value="Genome"/>
</dbReference>
<dbReference type="SUPFAM" id="SSF56747">
    <property type="entry name" value="Prim-pol domain"/>
    <property type="match status" value="1"/>
</dbReference>
<dbReference type="Pfam" id="PF08708">
    <property type="entry name" value="PriCT_1"/>
    <property type="match status" value="1"/>
</dbReference>
<dbReference type="Gene3D" id="3.30.720.160">
    <property type="entry name" value="Bifunctional DNA primase/polymerase, N-terminal"/>
    <property type="match status" value="1"/>
</dbReference>
<name>A0A2U7VJZ2_9CAUD</name>